<dbReference type="EMBL" id="UINC01217804">
    <property type="protein sequence ID" value="SVE44566.1"/>
    <property type="molecule type" value="Genomic_DNA"/>
</dbReference>
<feature type="coiled-coil region" evidence="1">
    <location>
        <begin position="5"/>
        <end position="32"/>
    </location>
</feature>
<protein>
    <submittedName>
        <fullName evidence="2">Uncharacterized protein</fullName>
    </submittedName>
</protein>
<organism evidence="2">
    <name type="scientific">marine metagenome</name>
    <dbReference type="NCBI Taxonomy" id="408172"/>
    <lineage>
        <taxon>unclassified sequences</taxon>
        <taxon>metagenomes</taxon>
        <taxon>ecological metagenomes</taxon>
    </lineage>
</organism>
<keyword evidence="1" id="KW-0175">Coiled coil</keyword>
<sequence length="116" mass="13066">DIAAAKKLQTEAEEIQKKIDDQLRQAKSENGDLIKSATSNFQNQAVKELQQLDDEIGLKLEESSTLIEKNKIESIQKIHAQIFEITKLIVSKISNVPISDNEIKEVVDSVEQKVIH</sequence>
<feature type="non-terminal residue" evidence="2">
    <location>
        <position position="1"/>
    </location>
</feature>
<reference evidence="2" key="1">
    <citation type="submission" date="2018-05" db="EMBL/GenBank/DDBJ databases">
        <authorList>
            <person name="Lanie J.A."/>
            <person name="Ng W.-L."/>
            <person name="Kazmierczak K.M."/>
            <person name="Andrzejewski T.M."/>
            <person name="Davidsen T.M."/>
            <person name="Wayne K.J."/>
            <person name="Tettelin H."/>
            <person name="Glass J.I."/>
            <person name="Rusch D."/>
            <person name="Podicherti R."/>
            <person name="Tsui H.-C.T."/>
            <person name="Winkler M.E."/>
        </authorList>
    </citation>
    <scope>NUCLEOTIDE SEQUENCE</scope>
</reference>
<evidence type="ECO:0000256" key="1">
    <source>
        <dbReference type="SAM" id="Coils"/>
    </source>
</evidence>
<proteinExistence type="predicted"/>
<dbReference type="AlphaFoldDB" id="A0A383DJ86"/>
<evidence type="ECO:0000313" key="2">
    <source>
        <dbReference type="EMBL" id="SVE44566.1"/>
    </source>
</evidence>
<name>A0A383DJ86_9ZZZZ</name>
<gene>
    <name evidence="2" type="ORF">METZ01_LOCUS497420</name>
</gene>
<accession>A0A383DJ86</accession>